<dbReference type="OrthoDB" id="9804309at2"/>
<dbReference type="Proteomes" id="UP000001007">
    <property type="component" value="Chromosome"/>
</dbReference>
<feature type="domain" description="Formylmethanofuran dehydrogenase subunit E" evidence="3">
    <location>
        <begin position="27"/>
        <end position="164"/>
    </location>
</feature>
<dbReference type="Gene3D" id="3.30.1330.20">
    <property type="entry name" value="Tubulin/FtsZ, C-terminal domain"/>
    <property type="match status" value="1"/>
</dbReference>
<dbReference type="InterPro" id="IPR026328">
    <property type="entry name" value="FmdE"/>
</dbReference>
<evidence type="ECO:0000313" key="5">
    <source>
        <dbReference type="Proteomes" id="UP000001007"/>
    </source>
</evidence>
<evidence type="ECO:0000256" key="2">
    <source>
        <dbReference type="ARBA" id="ARBA00023134"/>
    </source>
</evidence>
<organism evidence="4 5">
    <name type="scientific">Chlorobaculum tepidum (strain ATCC 49652 / DSM 12025 / NBRC 103806 / TLS)</name>
    <name type="common">Chlorobium tepidum</name>
    <dbReference type="NCBI Taxonomy" id="194439"/>
    <lineage>
        <taxon>Bacteria</taxon>
        <taxon>Pseudomonadati</taxon>
        <taxon>Chlorobiota</taxon>
        <taxon>Chlorobiia</taxon>
        <taxon>Chlorobiales</taxon>
        <taxon>Chlorobiaceae</taxon>
        <taxon>Chlorobaculum</taxon>
    </lineage>
</organism>
<evidence type="ECO:0000313" key="4">
    <source>
        <dbReference type="EMBL" id="AAM72940.1"/>
    </source>
</evidence>
<proteinExistence type="predicted"/>
<dbReference type="STRING" id="194439.CT1717"/>
<keyword evidence="1" id="KW-0547">Nucleotide-binding</keyword>
<keyword evidence="5" id="KW-1185">Reference proteome</keyword>
<dbReference type="InterPro" id="IPR023288">
    <property type="entry name" value="Pa2218-like_dom_sf"/>
</dbReference>
<dbReference type="DNASU" id="1007848"/>
<accession>Q8KBR7</accession>
<keyword evidence="2" id="KW-0342">GTP-binding</keyword>
<dbReference type="EMBL" id="AE006470">
    <property type="protein sequence ID" value="AAM72940.1"/>
    <property type="molecule type" value="Genomic_DNA"/>
</dbReference>
<dbReference type="eggNOG" id="COG2191">
    <property type="taxonomic scope" value="Bacteria"/>
</dbReference>
<protein>
    <submittedName>
        <fullName evidence="4">Tungsten formylmethanofuran dehydrogenase, subunit E, putative</fullName>
    </submittedName>
</protein>
<gene>
    <name evidence="4" type="ordered locus">CT1717</name>
</gene>
<dbReference type="InterPro" id="IPR003814">
    <property type="entry name" value="FmdEsu_dom"/>
</dbReference>
<dbReference type="PANTHER" id="PTHR39418:SF1">
    <property type="entry name" value="DEHYDROGENASE"/>
    <property type="match status" value="1"/>
</dbReference>
<evidence type="ECO:0000259" key="3">
    <source>
        <dbReference type="Pfam" id="PF02663"/>
    </source>
</evidence>
<reference evidence="4 5" key="1">
    <citation type="journal article" date="2002" name="Proc. Natl. Acad. Sci. U.S.A.">
        <title>The complete genome sequence of Chlorobium tepidum TLS, a photosynthetic, anaerobic, green-sulfur bacterium.</title>
        <authorList>
            <person name="Eisen J.A."/>
            <person name="Nelson K.E."/>
            <person name="Paulsen I.T."/>
            <person name="Heidelberg J.F."/>
            <person name="Wu M."/>
            <person name="Dodson R.J."/>
            <person name="Deboy R."/>
            <person name="Gwinn M.L."/>
            <person name="Nelson W.C."/>
            <person name="Haft D.H."/>
            <person name="Hickey E.K."/>
            <person name="Peterson J.D."/>
            <person name="Durkin A.S."/>
            <person name="Kolonay J.L."/>
            <person name="Yang F."/>
            <person name="Holt I."/>
            <person name="Umayam L.A."/>
            <person name="Mason T."/>
            <person name="Brenner M."/>
            <person name="Shea T.P."/>
            <person name="Parksey D."/>
            <person name="Nierman W.C."/>
            <person name="Feldblyum T.V."/>
            <person name="Hansen C.L."/>
            <person name="Craven M.B."/>
            <person name="Radune D."/>
            <person name="Vamathevan J."/>
            <person name="Khouri H."/>
            <person name="White O."/>
            <person name="Gruber T.M."/>
            <person name="Ketchum K.A."/>
            <person name="Venter J.C."/>
            <person name="Tettelin H."/>
            <person name="Bryant D.A."/>
            <person name="Fraser C.M."/>
        </authorList>
    </citation>
    <scope>NUCLEOTIDE SEQUENCE [LARGE SCALE GENOMIC DNA]</scope>
    <source>
        <strain evidence="5">ATCC 49652 / DSM 12025 / NBRC 103806 / TLS</strain>
    </source>
</reference>
<dbReference type="HOGENOM" id="CLU_087508_0_0_10"/>
<name>Q8KBR7_CHLTE</name>
<sequence>MKTEITLLKGETVMVEPKEFLKAGQAFHGHKCPAMPMGLRVGAAAMNKLGVERSKDGQLLDLVELGDGHCATCFADGIQMITGCTFGKGNIKKLHYGKWGVTLIDTQTGRAVRVTPKAEAMLANKKSEFFTEYRMKHIPASKVPAEVVEPLVEKVMNAPDDMLLNIGDVFDYEVPPKVESFSGFVCDICGEMVVEGYGRPLDDKKVCQPCYEKAQREH</sequence>
<dbReference type="Pfam" id="PF02663">
    <property type="entry name" value="FmdE"/>
    <property type="match status" value="1"/>
</dbReference>
<dbReference type="KEGG" id="cte:CT1717"/>
<dbReference type="EnsemblBacteria" id="AAM72940">
    <property type="protein sequence ID" value="AAM72940"/>
    <property type="gene ID" value="CT1717"/>
</dbReference>
<dbReference type="PIRSF" id="PIRSF006578">
    <property type="entry name" value="FwdE"/>
    <property type="match status" value="1"/>
</dbReference>
<dbReference type="Gene3D" id="1.10.3320.10">
    <property type="entry name" value="pa2218 like domain"/>
    <property type="match status" value="1"/>
</dbReference>
<evidence type="ECO:0000256" key="1">
    <source>
        <dbReference type="ARBA" id="ARBA00022741"/>
    </source>
</evidence>
<dbReference type="AlphaFoldDB" id="Q8KBR7"/>
<dbReference type="SMR" id="Q8KBR7"/>
<dbReference type="InterPro" id="IPR053194">
    <property type="entry name" value="tRNA_methyltr_O"/>
</dbReference>
<dbReference type="GO" id="GO:0005525">
    <property type="term" value="F:GTP binding"/>
    <property type="evidence" value="ECO:0007669"/>
    <property type="project" value="UniProtKB-KW"/>
</dbReference>
<dbReference type="InterPro" id="IPR037103">
    <property type="entry name" value="Tubulin/FtsZ-like_C"/>
</dbReference>
<dbReference type="SUPFAM" id="SSF143555">
    <property type="entry name" value="FwdE-like"/>
    <property type="match status" value="1"/>
</dbReference>
<dbReference type="PANTHER" id="PTHR39418">
    <property type="entry name" value="DEHYDROGENASE-RELATED"/>
    <property type="match status" value="1"/>
</dbReference>